<dbReference type="EMBL" id="CP013480">
    <property type="protein sequence ID" value="ALS62048.1"/>
    <property type="molecule type" value="Genomic_DNA"/>
</dbReference>
<keyword evidence="6" id="KW-1185">Reference proteome</keyword>
<dbReference type="InterPro" id="IPR050469">
    <property type="entry name" value="Diguanylate_Cyclase"/>
</dbReference>
<name>A0ABN4JPX5_9BURK</name>
<sequence>MPLLNAFNTFLSRRRAVPVLVRGFVMLLCVFAAWGLARFAADQLVANRSARLLAEERSVATRLARGTVHTVNQDLILIRGIPQVLAQISQIQHAAADIADHPLTELPHETAREKLLANAALKPVNELLRAAQLYFGADLVWLGTPDGVTIASSDANSPNPLVGDNYGDRGYFQSAVLGTAGQQYVIGRKTRLPGIYFTAPVYREGRLVGVMVVKLGLRRLSHWVDTGASFVTDVNGVIVLANDPTFTGLAVPGAPVFKMSPAERRHLYQQDYFTVVPIEDYDPAPGTPPFMLPGTRGEPQAQHEPEAADLVRVRPDNQPYLLESAPSMDSELVIYTMSEVPTLRSLFIERQRYTVLMFGLMLSSAGALVLLIRHLRRGKLQLSDTLAKNAALEHEVKYDALTGSLSRGHFLKRLRSEVNQANTTGVPACIILVDLDHFKQINDTWGHALGDTVLATFVRLCHDSLREDDICGRLGGEEFAIILSGATEARAFDAAERLREAVRAARINVDGRALQFTISAGVAQWHAGDDDNAWLQRADAALYLAKSRGRDRCARESDLRVLTRGGS</sequence>
<accession>A0ABN4JPX5</accession>
<dbReference type="Gene3D" id="3.30.450.20">
    <property type="entry name" value="PAS domain"/>
    <property type="match status" value="1"/>
</dbReference>
<dbReference type="SUPFAM" id="SSF103190">
    <property type="entry name" value="Sensory domain-like"/>
    <property type="match status" value="1"/>
</dbReference>
<dbReference type="Proteomes" id="UP000060277">
    <property type="component" value="Chromosome"/>
</dbReference>
<dbReference type="Pfam" id="PF00990">
    <property type="entry name" value="GGDEF"/>
    <property type="match status" value="1"/>
</dbReference>
<evidence type="ECO:0000259" key="4">
    <source>
        <dbReference type="PROSITE" id="PS50887"/>
    </source>
</evidence>
<evidence type="ECO:0000256" key="3">
    <source>
        <dbReference type="SAM" id="Phobius"/>
    </source>
</evidence>
<organism evidence="5 6">
    <name type="scientific">Pandoraea norimbergensis</name>
    <dbReference type="NCBI Taxonomy" id="93219"/>
    <lineage>
        <taxon>Bacteria</taxon>
        <taxon>Pseudomonadati</taxon>
        <taxon>Pseudomonadota</taxon>
        <taxon>Betaproteobacteria</taxon>
        <taxon>Burkholderiales</taxon>
        <taxon>Burkholderiaceae</taxon>
        <taxon>Pandoraea</taxon>
    </lineage>
</organism>
<dbReference type="Gene3D" id="3.30.70.270">
    <property type="match status" value="1"/>
</dbReference>
<dbReference type="PANTHER" id="PTHR45138:SF9">
    <property type="entry name" value="DIGUANYLATE CYCLASE DGCM-RELATED"/>
    <property type="match status" value="1"/>
</dbReference>
<evidence type="ECO:0000256" key="1">
    <source>
        <dbReference type="ARBA" id="ARBA00012528"/>
    </source>
</evidence>
<dbReference type="PANTHER" id="PTHR45138">
    <property type="entry name" value="REGULATORY COMPONENTS OF SENSORY TRANSDUCTION SYSTEM"/>
    <property type="match status" value="1"/>
</dbReference>
<dbReference type="InterPro" id="IPR029787">
    <property type="entry name" value="Nucleotide_cyclase"/>
</dbReference>
<dbReference type="SMART" id="SM00267">
    <property type="entry name" value="GGDEF"/>
    <property type="match status" value="1"/>
</dbReference>
<dbReference type="CDD" id="cd01949">
    <property type="entry name" value="GGDEF"/>
    <property type="match status" value="1"/>
</dbReference>
<keyword evidence="3" id="KW-1133">Transmembrane helix</keyword>
<protein>
    <recommendedName>
        <fullName evidence="1">diguanylate cyclase</fullName>
        <ecNumber evidence="1">2.7.7.65</ecNumber>
    </recommendedName>
</protein>
<keyword evidence="3" id="KW-0472">Membrane</keyword>
<evidence type="ECO:0000256" key="2">
    <source>
        <dbReference type="ARBA" id="ARBA00034247"/>
    </source>
</evidence>
<evidence type="ECO:0000313" key="6">
    <source>
        <dbReference type="Proteomes" id="UP000060277"/>
    </source>
</evidence>
<dbReference type="SUPFAM" id="SSF55073">
    <property type="entry name" value="Nucleotide cyclase"/>
    <property type="match status" value="1"/>
</dbReference>
<reference evidence="6" key="1">
    <citation type="submission" date="2015-12" db="EMBL/GenBank/DDBJ databases">
        <title>Complete genome sequence of Pandoraea norimbergensis DSM 11628.</title>
        <authorList>
            <person name="Ee R."/>
            <person name="Lim Y.-L."/>
            <person name="Yong D."/>
            <person name="Yin W.-F."/>
            <person name="Chan K.-G."/>
        </authorList>
    </citation>
    <scope>NUCLEOTIDE SEQUENCE [LARGE SCALE GENOMIC DNA]</scope>
    <source>
        <strain evidence="6">DSM 11628</strain>
    </source>
</reference>
<dbReference type="PROSITE" id="PS50887">
    <property type="entry name" value="GGDEF"/>
    <property type="match status" value="1"/>
</dbReference>
<feature type="domain" description="GGDEF" evidence="4">
    <location>
        <begin position="426"/>
        <end position="558"/>
    </location>
</feature>
<dbReference type="EC" id="2.7.7.65" evidence="1"/>
<evidence type="ECO:0000313" key="5">
    <source>
        <dbReference type="EMBL" id="ALS62048.1"/>
    </source>
</evidence>
<proteinExistence type="predicted"/>
<dbReference type="InterPro" id="IPR029151">
    <property type="entry name" value="Sensor-like_sf"/>
</dbReference>
<dbReference type="InterPro" id="IPR043128">
    <property type="entry name" value="Rev_trsase/Diguanyl_cyclase"/>
</dbReference>
<comment type="catalytic activity">
    <reaction evidence="2">
        <text>2 GTP = 3',3'-c-di-GMP + 2 diphosphate</text>
        <dbReference type="Rhea" id="RHEA:24898"/>
        <dbReference type="ChEBI" id="CHEBI:33019"/>
        <dbReference type="ChEBI" id="CHEBI:37565"/>
        <dbReference type="ChEBI" id="CHEBI:58805"/>
        <dbReference type="EC" id="2.7.7.65"/>
    </reaction>
</comment>
<gene>
    <name evidence="5" type="ORF">AT302_21915</name>
</gene>
<feature type="transmembrane region" description="Helical" evidence="3">
    <location>
        <begin position="353"/>
        <end position="372"/>
    </location>
</feature>
<feature type="transmembrane region" description="Helical" evidence="3">
    <location>
        <begin position="20"/>
        <end position="41"/>
    </location>
</feature>
<dbReference type="NCBIfam" id="TIGR00254">
    <property type="entry name" value="GGDEF"/>
    <property type="match status" value="1"/>
</dbReference>
<keyword evidence="3" id="KW-0812">Transmembrane</keyword>
<dbReference type="RefSeq" id="WP_058378913.1">
    <property type="nucleotide sequence ID" value="NZ_CP013480.3"/>
</dbReference>
<dbReference type="InterPro" id="IPR000160">
    <property type="entry name" value="GGDEF_dom"/>
</dbReference>